<accession>A0A0A8YKU2</accession>
<proteinExistence type="predicted"/>
<evidence type="ECO:0000256" key="1">
    <source>
        <dbReference type="SAM" id="SignalP"/>
    </source>
</evidence>
<keyword evidence="1" id="KW-0732">Signal</keyword>
<sequence length="44" mass="5224">MLYFFPIIWCLKFYMHGGVAQNLPLYFLERITPHADLQGCYLLS</sequence>
<feature type="chain" id="PRO_5002044745" evidence="1">
    <location>
        <begin position="21"/>
        <end position="44"/>
    </location>
</feature>
<organism evidence="2">
    <name type="scientific">Arundo donax</name>
    <name type="common">Giant reed</name>
    <name type="synonym">Donax arundinaceus</name>
    <dbReference type="NCBI Taxonomy" id="35708"/>
    <lineage>
        <taxon>Eukaryota</taxon>
        <taxon>Viridiplantae</taxon>
        <taxon>Streptophyta</taxon>
        <taxon>Embryophyta</taxon>
        <taxon>Tracheophyta</taxon>
        <taxon>Spermatophyta</taxon>
        <taxon>Magnoliopsida</taxon>
        <taxon>Liliopsida</taxon>
        <taxon>Poales</taxon>
        <taxon>Poaceae</taxon>
        <taxon>PACMAD clade</taxon>
        <taxon>Arundinoideae</taxon>
        <taxon>Arundineae</taxon>
        <taxon>Arundo</taxon>
    </lineage>
</organism>
<evidence type="ECO:0000313" key="2">
    <source>
        <dbReference type="EMBL" id="JAD26966.1"/>
    </source>
</evidence>
<reference evidence="2" key="2">
    <citation type="journal article" date="2015" name="Data Brief">
        <title>Shoot transcriptome of the giant reed, Arundo donax.</title>
        <authorList>
            <person name="Barrero R.A."/>
            <person name="Guerrero F.D."/>
            <person name="Moolhuijzen P."/>
            <person name="Goolsby J.A."/>
            <person name="Tidwell J."/>
            <person name="Bellgard S.E."/>
            <person name="Bellgard M.I."/>
        </authorList>
    </citation>
    <scope>NUCLEOTIDE SEQUENCE</scope>
    <source>
        <tissue evidence="2">Shoot tissue taken approximately 20 cm above the soil surface</tissue>
    </source>
</reference>
<protein>
    <submittedName>
        <fullName evidence="2">Uncharacterized protein</fullName>
    </submittedName>
</protein>
<reference evidence="2" key="1">
    <citation type="submission" date="2014-09" db="EMBL/GenBank/DDBJ databases">
        <authorList>
            <person name="Magalhaes I.L.F."/>
            <person name="Oliveira U."/>
            <person name="Santos F.R."/>
            <person name="Vidigal T.H.D.A."/>
            <person name="Brescovit A.D."/>
            <person name="Santos A.J."/>
        </authorList>
    </citation>
    <scope>NUCLEOTIDE SEQUENCE</scope>
    <source>
        <tissue evidence="2">Shoot tissue taken approximately 20 cm above the soil surface</tissue>
    </source>
</reference>
<name>A0A0A8YKU2_ARUDO</name>
<dbReference type="AlphaFoldDB" id="A0A0A8YKU2"/>
<feature type="signal peptide" evidence="1">
    <location>
        <begin position="1"/>
        <end position="20"/>
    </location>
</feature>
<dbReference type="EMBL" id="GBRH01270929">
    <property type="protein sequence ID" value="JAD26966.1"/>
    <property type="molecule type" value="Transcribed_RNA"/>
</dbReference>